<evidence type="ECO:0000259" key="2">
    <source>
        <dbReference type="Pfam" id="PF12358"/>
    </source>
</evidence>
<dbReference type="InterPro" id="IPR022104">
    <property type="entry name" value="DUF3644"/>
</dbReference>
<comment type="caution">
    <text evidence="3">The sequence shown here is derived from an EMBL/GenBank/DDBJ whole genome shotgun (WGS) entry which is preliminary data.</text>
</comment>
<dbReference type="AlphaFoldDB" id="A0A9X9WU73"/>
<feature type="domain" description="DUF3644" evidence="2">
    <location>
        <begin position="4"/>
        <end position="124"/>
    </location>
</feature>
<gene>
    <name evidence="3" type="ORF">GXW76_05930</name>
</gene>
<reference evidence="3" key="1">
    <citation type="submission" date="2020-01" db="EMBL/GenBank/DDBJ databases">
        <authorList>
            <person name="Rat A."/>
        </authorList>
    </citation>
    <scope>NUCLEOTIDE SEQUENCE</scope>
    <source>
        <strain evidence="3">LMG 31231</strain>
    </source>
</reference>
<feature type="region of interest" description="Disordered" evidence="1">
    <location>
        <begin position="320"/>
        <end position="343"/>
    </location>
</feature>
<dbReference type="Proteomes" id="UP001138751">
    <property type="component" value="Unassembled WGS sequence"/>
</dbReference>
<dbReference type="EMBL" id="JAAEDM010000010">
    <property type="protein sequence ID" value="MBR0670702.1"/>
    <property type="molecule type" value="Genomic_DNA"/>
</dbReference>
<feature type="compositionally biased region" description="Polar residues" evidence="1">
    <location>
        <begin position="331"/>
        <end position="343"/>
    </location>
</feature>
<sequence>MAATLILMDHAFEMLLKAAILHRGGSIRETGRENQTIGFSLCVRRALSDSKIAFLTEEQSITLQALNSLRDAAQHHLVTLSEASLYLHAQTGVTLFRDLLDKVFGRKLVSMMPARVLPVSTTPPVDLMTLFAQEHEAVRQLLRPGSRKAQLAEQRLRAMSILDRAIKGEEGQPTAAQLKALSQAVRQGRSWKDLFPGVAAVNITADGSGPTLSLRLSKQEGVAVKVTKDGEPGGAAIAIRRVNDTDIFTLGLKDLAKKLALNEFEASALVYHLGLKSDPEAFKVLKIGASKHPRYSQKALDALHKTKVSADMPAVRAAYSRRNKTAPSGAKASSTPQTPSTQA</sequence>
<reference evidence="3" key="2">
    <citation type="journal article" date="2021" name="Syst. Appl. Microbiol.">
        <title>Roseomonas hellenica sp. nov., isolated from roots of wild-growing Alkanna tinctoria.</title>
        <authorList>
            <person name="Rat A."/>
            <person name="Naranjo H.D."/>
            <person name="Lebbe L."/>
            <person name="Cnockaert M."/>
            <person name="Krigas N."/>
            <person name="Grigoriadou K."/>
            <person name="Maloupa E."/>
            <person name="Willems A."/>
        </authorList>
    </citation>
    <scope>NUCLEOTIDE SEQUENCE</scope>
    <source>
        <strain evidence="3">LMG 31231</strain>
    </source>
</reference>
<evidence type="ECO:0000313" key="3">
    <source>
        <dbReference type="EMBL" id="MBR0670702.1"/>
    </source>
</evidence>
<accession>A0A9X9WU73</accession>
<keyword evidence="4" id="KW-1185">Reference proteome</keyword>
<name>A0A9X9WU73_9PROT</name>
<evidence type="ECO:0000256" key="1">
    <source>
        <dbReference type="SAM" id="MobiDB-lite"/>
    </source>
</evidence>
<organism evidence="3 4">
    <name type="scientific">Neoroseomonas soli</name>
    <dbReference type="NCBI Taxonomy" id="1081025"/>
    <lineage>
        <taxon>Bacteria</taxon>
        <taxon>Pseudomonadati</taxon>
        <taxon>Pseudomonadota</taxon>
        <taxon>Alphaproteobacteria</taxon>
        <taxon>Acetobacterales</taxon>
        <taxon>Acetobacteraceae</taxon>
        <taxon>Neoroseomonas</taxon>
    </lineage>
</organism>
<evidence type="ECO:0000313" key="4">
    <source>
        <dbReference type="Proteomes" id="UP001138751"/>
    </source>
</evidence>
<proteinExistence type="predicted"/>
<protein>
    <recommendedName>
        <fullName evidence="2">DUF3644 domain-containing protein</fullName>
    </recommendedName>
</protein>
<dbReference type="Pfam" id="PF12358">
    <property type="entry name" value="DUF3644"/>
    <property type="match status" value="1"/>
</dbReference>